<keyword evidence="1" id="KW-0472">Membrane</keyword>
<evidence type="ECO:0000256" key="1">
    <source>
        <dbReference type="SAM" id="Phobius"/>
    </source>
</evidence>
<accession>A0ABZ2TZH8</accession>
<organism evidence="2 3">
    <name type="scientific">Gordonia hydrophobica</name>
    <dbReference type="NCBI Taxonomy" id="40516"/>
    <lineage>
        <taxon>Bacteria</taxon>
        <taxon>Bacillati</taxon>
        <taxon>Actinomycetota</taxon>
        <taxon>Actinomycetes</taxon>
        <taxon>Mycobacteriales</taxon>
        <taxon>Gordoniaceae</taxon>
        <taxon>Gordonia</taxon>
    </lineage>
</organism>
<dbReference type="Proteomes" id="UP001479933">
    <property type="component" value="Chromosome"/>
</dbReference>
<feature type="transmembrane region" description="Helical" evidence="1">
    <location>
        <begin position="6"/>
        <end position="22"/>
    </location>
</feature>
<dbReference type="EMBL" id="CP136137">
    <property type="protein sequence ID" value="WYY06041.1"/>
    <property type="molecule type" value="Genomic_DNA"/>
</dbReference>
<reference evidence="2 3" key="1">
    <citation type="journal article" date="2023" name="Virus Evol.">
        <title>Computational host range prediction-The good, the bad, and the ugly.</title>
        <authorList>
            <person name="Howell A.A."/>
            <person name="Versoza C.J."/>
            <person name="Pfeifer S.P."/>
        </authorList>
    </citation>
    <scope>NUCLEOTIDE SEQUENCE [LARGE SCALE GENOMIC DNA]</scope>
    <source>
        <strain evidence="2 3">1610/1b</strain>
    </source>
</reference>
<dbReference type="RefSeq" id="WP_066161656.1">
    <property type="nucleotide sequence ID" value="NZ_CP136137.1"/>
</dbReference>
<keyword evidence="1" id="KW-1133">Transmembrane helix</keyword>
<keyword evidence="3" id="KW-1185">Reference proteome</keyword>
<evidence type="ECO:0000313" key="2">
    <source>
        <dbReference type="EMBL" id="WYY06041.1"/>
    </source>
</evidence>
<protein>
    <submittedName>
        <fullName evidence="2">Uncharacterized protein</fullName>
    </submittedName>
</protein>
<gene>
    <name evidence="2" type="ORF">RVF87_13245</name>
</gene>
<proteinExistence type="predicted"/>
<sequence>MPVWITVVFVLLVVTSIVAILMRRGGGRGFGSIDAASGFVDGTLTVTGVGAEGAADKDGRRYCTVSGTILGPQTAPTDVYGHLVLGATEPSPGVGTDLPVVYRPGKVESSWRFGALG</sequence>
<name>A0ABZ2TZH8_9ACTN</name>
<keyword evidence="1" id="KW-0812">Transmembrane</keyword>
<evidence type="ECO:0000313" key="3">
    <source>
        <dbReference type="Proteomes" id="UP001479933"/>
    </source>
</evidence>